<dbReference type="Proteomes" id="UP001642464">
    <property type="component" value="Unassembled WGS sequence"/>
</dbReference>
<accession>A0ABP0KLY2</accession>
<reference evidence="1 2" key="1">
    <citation type="submission" date="2024-02" db="EMBL/GenBank/DDBJ databases">
        <authorList>
            <person name="Chen Y."/>
            <person name="Shah S."/>
            <person name="Dougan E. K."/>
            <person name="Thang M."/>
            <person name="Chan C."/>
        </authorList>
    </citation>
    <scope>NUCLEOTIDE SEQUENCE [LARGE SCALE GENOMIC DNA]</scope>
</reference>
<proteinExistence type="predicted"/>
<feature type="non-terminal residue" evidence="1">
    <location>
        <position position="54"/>
    </location>
</feature>
<keyword evidence="2" id="KW-1185">Reference proteome</keyword>
<evidence type="ECO:0000313" key="2">
    <source>
        <dbReference type="Proteomes" id="UP001642464"/>
    </source>
</evidence>
<organism evidence="1 2">
    <name type="scientific">Durusdinium trenchii</name>
    <dbReference type="NCBI Taxonomy" id="1381693"/>
    <lineage>
        <taxon>Eukaryota</taxon>
        <taxon>Sar</taxon>
        <taxon>Alveolata</taxon>
        <taxon>Dinophyceae</taxon>
        <taxon>Suessiales</taxon>
        <taxon>Symbiodiniaceae</taxon>
        <taxon>Durusdinium</taxon>
    </lineage>
</organism>
<sequence length="54" mass="5956">ALLAVCGLLLGADADPSLRSFLEAGLQRAKRRVRCGVRQRGRGDSEMGREKRMK</sequence>
<name>A0ABP0KLY2_9DINO</name>
<protein>
    <submittedName>
        <fullName evidence="1">Uncharacterized protein</fullName>
    </submittedName>
</protein>
<gene>
    <name evidence="1" type="ORF">SCF082_LOCUS17728</name>
</gene>
<feature type="non-terminal residue" evidence="1">
    <location>
        <position position="1"/>
    </location>
</feature>
<dbReference type="EMBL" id="CAXAMM010011780">
    <property type="protein sequence ID" value="CAK9026979.1"/>
    <property type="molecule type" value="Genomic_DNA"/>
</dbReference>
<evidence type="ECO:0000313" key="1">
    <source>
        <dbReference type="EMBL" id="CAK9026979.1"/>
    </source>
</evidence>
<comment type="caution">
    <text evidence="1">The sequence shown here is derived from an EMBL/GenBank/DDBJ whole genome shotgun (WGS) entry which is preliminary data.</text>
</comment>